<sequence length="182" mass="20210">MTSSYRKYTYILGLVSLSLLACSCRNAPEIKHEIFDQSQTKKVSSIPKKLKNDDGFLITSLPYNSNAHLNCILSAQRMNCGSINLIDSSRLINVYNFINPSYGDSVVFPETSTGILLIASPSSSEAGNPEINLTTVNKFGLVKSITLDASKNIFINQKYEILYKEDGKDLKLKLNDQGEFVK</sequence>
<evidence type="ECO:0000256" key="1">
    <source>
        <dbReference type="SAM" id="SignalP"/>
    </source>
</evidence>
<accession>A0A829HE92</accession>
<dbReference type="EMBL" id="ATGG01000050">
    <property type="protein sequence ID" value="EPF72090.1"/>
    <property type="molecule type" value="Genomic_DNA"/>
</dbReference>
<evidence type="ECO:0000313" key="2">
    <source>
        <dbReference type="EMBL" id="EPF72090.1"/>
    </source>
</evidence>
<feature type="signal peptide" evidence="1">
    <location>
        <begin position="1"/>
        <end position="27"/>
    </location>
</feature>
<evidence type="ECO:0000313" key="3">
    <source>
        <dbReference type="Proteomes" id="UP000014523"/>
    </source>
</evidence>
<evidence type="ECO:0008006" key="4">
    <source>
        <dbReference type="Google" id="ProtNLM"/>
    </source>
</evidence>
<keyword evidence="3" id="KW-1185">Reference proteome</keyword>
<comment type="caution">
    <text evidence="2">The sequence shown here is derived from an EMBL/GenBank/DDBJ whole genome shotgun (WGS) entry which is preliminary data.</text>
</comment>
<dbReference type="Proteomes" id="UP000014523">
    <property type="component" value="Unassembled WGS sequence"/>
</dbReference>
<keyword evidence="1" id="KW-0732">Signal</keyword>
<gene>
    <name evidence="2" type="ORF">F957_03802</name>
</gene>
<dbReference type="RefSeq" id="WP_016542279.1">
    <property type="nucleotide sequence ID" value="NZ_ASQH01000016.1"/>
</dbReference>
<dbReference type="PROSITE" id="PS51257">
    <property type="entry name" value="PROKAR_LIPOPROTEIN"/>
    <property type="match status" value="1"/>
</dbReference>
<proteinExistence type="predicted"/>
<organism evidence="2 3">
    <name type="scientific">Acinetobacter gyllenbergii CIP 110306 = MTCC 11365</name>
    <dbReference type="NCBI Taxonomy" id="1217657"/>
    <lineage>
        <taxon>Bacteria</taxon>
        <taxon>Pseudomonadati</taxon>
        <taxon>Pseudomonadota</taxon>
        <taxon>Gammaproteobacteria</taxon>
        <taxon>Moraxellales</taxon>
        <taxon>Moraxellaceae</taxon>
        <taxon>Acinetobacter</taxon>
    </lineage>
</organism>
<dbReference type="AlphaFoldDB" id="A0A829HE92"/>
<name>A0A829HE92_9GAMM</name>
<feature type="chain" id="PRO_5032857555" description="Lipoprotein" evidence="1">
    <location>
        <begin position="28"/>
        <end position="182"/>
    </location>
</feature>
<protein>
    <recommendedName>
        <fullName evidence="4">Lipoprotein</fullName>
    </recommendedName>
</protein>
<reference evidence="2 3" key="1">
    <citation type="submission" date="2013-06" db="EMBL/GenBank/DDBJ databases">
        <title>The Genome Sequence of Acinetobacter gyllenbergii CIP 110306.</title>
        <authorList>
            <consortium name="The Broad Institute Genome Sequencing Platform"/>
            <consortium name="The Broad Institute Genome Sequencing Center for Infectious Disease"/>
            <person name="Cerqueira G."/>
            <person name="Feldgarden M."/>
            <person name="Courvalin P."/>
            <person name="Perichon B."/>
            <person name="Grillot-Courvalin C."/>
            <person name="Clermont D."/>
            <person name="Rocha E."/>
            <person name="Yoon E.-J."/>
            <person name="Nemec A."/>
            <person name="Young S.K."/>
            <person name="Zeng Q."/>
            <person name="Gargeya S."/>
            <person name="Fitzgerald M."/>
            <person name="Abouelleil A."/>
            <person name="Alvarado L."/>
            <person name="Berlin A.M."/>
            <person name="Chapman S.B."/>
            <person name="Dewar J."/>
            <person name="Goldberg J."/>
            <person name="Griggs A."/>
            <person name="Gujja S."/>
            <person name="Hansen M."/>
            <person name="Howarth C."/>
            <person name="Imamovic A."/>
            <person name="Larimer J."/>
            <person name="McCowan C."/>
            <person name="Murphy C."/>
            <person name="Pearson M."/>
            <person name="Priest M."/>
            <person name="Roberts A."/>
            <person name="Saif S."/>
            <person name="Shea T."/>
            <person name="Sykes S."/>
            <person name="Wortman J."/>
            <person name="Nusbaum C."/>
            <person name="Birren B."/>
        </authorList>
    </citation>
    <scope>NUCLEOTIDE SEQUENCE [LARGE SCALE GENOMIC DNA]</scope>
    <source>
        <strain evidence="2 3">CIP 110306</strain>
    </source>
</reference>